<organism evidence="2 3">
    <name type="scientific">Halobaculum gomorrense</name>
    <dbReference type="NCBI Taxonomy" id="43928"/>
    <lineage>
        <taxon>Archaea</taxon>
        <taxon>Methanobacteriati</taxon>
        <taxon>Methanobacteriota</taxon>
        <taxon>Stenosarchaea group</taxon>
        <taxon>Halobacteria</taxon>
        <taxon>Halobacteriales</taxon>
        <taxon>Haloferacaceae</taxon>
        <taxon>Halobaculum</taxon>
    </lineage>
</organism>
<evidence type="ECO:0000256" key="1">
    <source>
        <dbReference type="SAM" id="Phobius"/>
    </source>
</evidence>
<evidence type="ECO:0000313" key="3">
    <source>
        <dbReference type="Proteomes" id="UP000184357"/>
    </source>
</evidence>
<sequence length="60" mass="6178">MLIPGLLLTIALQAVSWIALDWGGVIGFVPGVLSSVLAIGGGFALTALYFRHSTVAPVVK</sequence>
<dbReference type="Proteomes" id="UP000184357">
    <property type="component" value="Unassembled WGS sequence"/>
</dbReference>
<dbReference type="EMBL" id="FQWV01000002">
    <property type="protein sequence ID" value="SHG77165.1"/>
    <property type="molecule type" value="Genomic_DNA"/>
</dbReference>
<feature type="transmembrane region" description="Helical" evidence="1">
    <location>
        <begin position="26"/>
        <end position="50"/>
    </location>
</feature>
<keyword evidence="1" id="KW-0812">Transmembrane</keyword>
<proteinExistence type="predicted"/>
<dbReference type="AlphaFoldDB" id="A0A1M5MIV3"/>
<keyword evidence="1" id="KW-1133">Transmembrane helix</keyword>
<accession>A0A1M5MIV3</accession>
<evidence type="ECO:0000313" key="2">
    <source>
        <dbReference type="EMBL" id="SHG77165.1"/>
    </source>
</evidence>
<gene>
    <name evidence="2" type="ORF">SAMN05443636_1027</name>
</gene>
<protein>
    <submittedName>
        <fullName evidence="2">Uncharacterized protein</fullName>
    </submittedName>
</protein>
<reference evidence="2 3" key="1">
    <citation type="submission" date="2016-11" db="EMBL/GenBank/DDBJ databases">
        <authorList>
            <person name="Jaros S."/>
            <person name="Januszkiewicz K."/>
            <person name="Wedrychowicz H."/>
        </authorList>
    </citation>
    <scope>NUCLEOTIDE SEQUENCE [LARGE SCALE GENOMIC DNA]</scope>
    <source>
        <strain evidence="2 3">DSM 9297</strain>
    </source>
</reference>
<name>A0A1M5MIV3_9EURY</name>
<keyword evidence="3" id="KW-1185">Reference proteome</keyword>
<keyword evidence="1" id="KW-0472">Membrane</keyword>